<feature type="transmembrane region" description="Helical" evidence="1">
    <location>
        <begin position="73"/>
        <end position="92"/>
    </location>
</feature>
<keyword evidence="1" id="KW-0472">Membrane</keyword>
<organism evidence="2 3">
    <name type="scientific">Mycoplasmopsis bovis</name>
    <name type="common">Mycoplasma bovis</name>
    <dbReference type="NCBI Taxonomy" id="28903"/>
    <lineage>
        <taxon>Bacteria</taxon>
        <taxon>Bacillati</taxon>
        <taxon>Mycoplasmatota</taxon>
        <taxon>Mycoplasmoidales</taxon>
        <taxon>Metamycoplasmataceae</taxon>
        <taxon>Mycoplasmopsis</taxon>
    </lineage>
</organism>
<gene>
    <name evidence="2" type="ORF">HYD69_04175</name>
</gene>
<keyword evidence="1" id="KW-0812">Transmembrane</keyword>
<evidence type="ECO:0000313" key="2">
    <source>
        <dbReference type="EMBL" id="WHO15167.1"/>
    </source>
</evidence>
<sequence length="201" mass="23732">MSNINNEREAKYLEKEKKLIKPYRVIITSGITILLLLLVVFIVFFPFKGGSWFSIIIEEFKTGQWNSKTIGELFIQFGMWAFLIWKLITRINETILYIKKKKLFNIDLETREELNALVGRKVHKWTREQKNKYVDYVLGLIIEAFSQDNNALDAFTISQIKETLEKDDLQRKEKIIKVTELIEKTGKKVDNKEKINTLKQI</sequence>
<name>A0ABY8RYB5_MYCBV</name>
<protein>
    <submittedName>
        <fullName evidence="2">Uncharacterized protein</fullName>
    </submittedName>
</protein>
<dbReference type="Proteomes" id="UP000596039">
    <property type="component" value="Chromosome"/>
</dbReference>
<evidence type="ECO:0000313" key="3">
    <source>
        <dbReference type="Proteomes" id="UP000596039"/>
    </source>
</evidence>
<reference evidence="2 3" key="1">
    <citation type="journal article" date="2020" name="Vet. Res.">
        <title>Phylogenomic analysis of Mycoplasma bovis from Belgian veal, dairy and beef herds.</title>
        <authorList>
            <person name="Bokma J."/>
            <person name="Vereecke N."/>
            <person name="De Bleecker K."/>
            <person name="Callens J."/>
            <person name="Ribbens S."/>
            <person name="Nauwynck H."/>
            <person name="Haesebrouck F."/>
            <person name="Theuns S."/>
            <person name="Boyen F."/>
            <person name="Pardon B."/>
        </authorList>
    </citation>
    <scope>NUCLEOTIDE SEQUENCE [LARGE SCALE GENOMIC DNA]</scope>
    <source>
        <strain evidence="2 3">Mb222</strain>
    </source>
</reference>
<evidence type="ECO:0000256" key="1">
    <source>
        <dbReference type="SAM" id="Phobius"/>
    </source>
</evidence>
<proteinExistence type="predicted"/>
<keyword evidence="1" id="KW-1133">Transmembrane helix</keyword>
<accession>A0ABY8RYB5</accession>
<feature type="transmembrane region" description="Helical" evidence="1">
    <location>
        <begin position="25"/>
        <end position="45"/>
    </location>
</feature>
<dbReference type="EMBL" id="CP058496">
    <property type="protein sequence ID" value="WHO15167.1"/>
    <property type="molecule type" value="Genomic_DNA"/>
</dbReference>
<keyword evidence="3" id="KW-1185">Reference proteome</keyword>
<dbReference type="RefSeq" id="WP_115266407.1">
    <property type="nucleotide sequence ID" value="NZ_CP022586.1"/>
</dbReference>